<keyword evidence="9" id="KW-0106">Calcium</keyword>
<keyword evidence="6" id="KW-0677">Repeat</keyword>
<reference evidence="15 16" key="1">
    <citation type="submission" date="2014-03" db="EMBL/GenBank/DDBJ databases">
        <authorList>
            <person name="Sibley D."/>
            <person name="Venepally P."/>
            <person name="Karamycheva S."/>
            <person name="Hadjithomas M."/>
            <person name="Khan A."/>
            <person name="Brunk B."/>
            <person name="Roos D."/>
            <person name="Caler E."/>
            <person name="Lorenzi H."/>
        </authorList>
    </citation>
    <scope>NUCLEOTIDE SEQUENCE [LARGE SCALE GENOMIC DNA]</scope>
    <source>
        <strain evidence="16">p89</strain>
    </source>
</reference>
<dbReference type="PROSITE" id="PS50011">
    <property type="entry name" value="PROTEIN_KINASE_DOM"/>
    <property type="match status" value="1"/>
</dbReference>
<evidence type="ECO:0000313" key="15">
    <source>
        <dbReference type="EMBL" id="KFG38087.1"/>
    </source>
</evidence>
<comment type="catalytic activity">
    <reaction evidence="12">
        <text>L-threonyl-[protein] + ATP = O-phospho-L-threonyl-[protein] + ADP + H(+)</text>
        <dbReference type="Rhea" id="RHEA:46608"/>
        <dbReference type="Rhea" id="RHEA-COMP:11060"/>
        <dbReference type="Rhea" id="RHEA-COMP:11605"/>
        <dbReference type="ChEBI" id="CHEBI:15378"/>
        <dbReference type="ChEBI" id="CHEBI:30013"/>
        <dbReference type="ChEBI" id="CHEBI:30616"/>
        <dbReference type="ChEBI" id="CHEBI:61977"/>
        <dbReference type="ChEBI" id="CHEBI:456216"/>
        <dbReference type="EC" id="2.7.11.1"/>
    </reaction>
</comment>
<comment type="similarity">
    <text evidence="11">Belongs to the protein kinase superfamily. Ser/Thr protein kinase family. CDPK subfamily.</text>
</comment>
<dbReference type="GO" id="GO:0106310">
    <property type="term" value="F:protein serine kinase activity"/>
    <property type="evidence" value="ECO:0007669"/>
    <property type="project" value="RHEA"/>
</dbReference>
<dbReference type="SUPFAM" id="SSF56112">
    <property type="entry name" value="Protein kinase-like (PK-like)"/>
    <property type="match status" value="1"/>
</dbReference>
<evidence type="ECO:0000256" key="9">
    <source>
        <dbReference type="ARBA" id="ARBA00022837"/>
    </source>
</evidence>
<feature type="non-terminal residue" evidence="15">
    <location>
        <position position="54"/>
    </location>
</feature>
<dbReference type="InterPro" id="IPR011009">
    <property type="entry name" value="Kinase-like_dom_sf"/>
</dbReference>
<organism evidence="15 16">
    <name type="scientific">Toxoplasma gondii p89</name>
    <dbReference type="NCBI Taxonomy" id="943119"/>
    <lineage>
        <taxon>Eukaryota</taxon>
        <taxon>Sar</taxon>
        <taxon>Alveolata</taxon>
        <taxon>Apicomplexa</taxon>
        <taxon>Conoidasida</taxon>
        <taxon>Coccidia</taxon>
        <taxon>Eucoccidiorida</taxon>
        <taxon>Eimeriorina</taxon>
        <taxon>Sarcocystidae</taxon>
        <taxon>Toxoplasma</taxon>
    </lineage>
</organism>
<comment type="cofactor">
    <cofactor evidence="1">
        <name>Mg(2+)</name>
        <dbReference type="ChEBI" id="CHEBI:18420"/>
    </cofactor>
</comment>
<dbReference type="Proteomes" id="UP000028828">
    <property type="component" value="Unassembled WGS sequence"/>
</dbReference>
<evidence type="ECO:0000256" key="11">
    <source>
        <dbReference type="ARBA" id="ARBA00024334"/>
    </source>
</evidence>
<comment type="caution">
    <text evidence="15">The sequence shown here is derived from an EMBL/GenBank/DDBJ whole genome shotgun (WGS) entry which is preliminary data.</text>
</comment>
<dbReference type="Pfam" id="PF00069">
    <property type="entry name" value="Pkinase"/>
    <property type="match status" value="1"/>
</dbReference>
<feature type="domain" description="Protein kinase" evidence="14">
    <location>
        <begin position="1"/>
        <end position="54"/>
    </location>
</feature>
<evidence type="ECO:0000256" key="7">
    <source>
        <dbReference type="ARBA" id="ARBA00022741"/>
    </source>
</evidence>
<evidence type="ECO:0000256" key="13">
    <source>
        <dbReference type="ARBA" id="ARBA00048679"/>
    </source>
</evidence>
<dbReference type="GO" id="GO:0005524">
    <property type="term" value="F:ATP binding"/>
    <property type="evidence" value="ECO:0007669"/>
    <property type="project" value="UniProtKB-KW"/>
</dbReference>
<evidence type="ECO:0000256" key="10">
    <source>
        <dbReference type="ARBA" id="ARBA00022840"/>
    </source>
</evidence>
<feature type="non-terminal residue" evidence="15">
    <location>
        <position position="1"/>
    </location>
</feature>
<evidence type="ECO:0000313" key="16">
    <source>
        <dbReference type="Proteomes" id="UP000028828"/>
    </source>
</evidence>
<dbReference type="InterPro" id="IPR000719">
    <property type="entry name" value="Prot_kinase_dom"/>
</dbReference>
<dbReference type="EC" id="2.7.11.1" evidence="2"/>
<keyword evidence="8 15" id="KW-0418">Kinase</keyword>
<evidence type="ECO:0000256" key="1">
    <source>
        <dbReference type="ARBA" id="ARBA00001946"/>
    </source>
</evidence>
<evidence type="ECO:0000256" key="12">
    <source>
        <dbReference type="ARBA" id="ARBA00047899"/>
    </source>
</evidence>
<dbReference type="AlphaFoldDB" id="A0A086K119"/>
<dbReference type="FunFam" id="3.30.200.20:FF:000315">
    <property type="entry name" value="Calcium-dependent protein kinase 3"/>
    <property type="match status" value="1"/>
</dbReference>
<accession>A0A086K119</accession>
<dbReference type="GO" id="GO:0004674">
    <property type="term" value="F:protein serine/threonine kinase activity"/>
    <property type="evidence" value="ECO:0007669"/>
    <property type="project" value="UniProtKB-KW"/>
</dbReference>
<evidence type="ECO:0000256" key="6">
    <source>
        <dbReference type="ARBA" id="ARBA00022737"/>
    </source>
</evidence>
<evidence type="ECO:0000256" key="8">
    <source>
        <dbReference type="ARBA" id="ARBA00022777"/>
    </source>
</evidence>
<dbReference type="VEuPathDB" id="ToxoDB:TGP89_218720B"/>
<dbReference type="EMBL" id="AEYI02001387">
    <property type="protein sequence ID" value="KFG38087.1"/>
    <property type="molecule type" value="Genomic_DNA"/>
</dbReference>
<gene>
    <name evidence="15" type="ORF">TGP89_218720B</name>
</gene>
<evidence type="ECO:0000259" key="14">
    <source>
        <dbReference type="PROSITE" id="PS50011"/>
    </source>
</evidence>
<keyword evidence="7" id="KW-0547">Nucleotide-binding</keyword>
<protein>
    <recommendedName>
        <fullName evidence="2">non-specific serine/threonine protein kinase</fullName>
        <ecNumber evidence="2">2.7.11.1</ecNumber>
    </recommendedName>
</protein>
<evidence type="ECO:0000256" key="4">
    <source>
        <dbReference type="ARBA" id="ARBA00022679"/>
    </source>
</evidence>
<evidence type="ECO:0000256" key="3">
    <source>
        <dbReference type="ARBA" id="ARBA00022527"/>
    </source>
</evidence>
<keyword evidence="5" id="KW-0479">Metal-binding</keyword>
<sequence length="54" mass="6404">SGLERVIKTINKDRSQVPMEQIEAEIEVLKSLDHPNIIKIFEVFEDYHNMYIVM</sequence>
<name>A0A086K119_TOXGO</name>
<dbReference type="GO" id="GO:0046872">
    <property type="term" value="F:metal ion binding"/>
    <property type="evidence" value="ECO:0007669"/>
    <property type="project" value="UniProtKB-KW"/>
</dbReference>
<evidence type="ECO:0000256" key="5">
    <source>
        <dbReference type="ARBA" id="ARBA00022723"/>
    </source>
</evidence>
<keyword evidence="10" id="KW-0067">ATP-binding</keyword>
<dbReference type="Gene3D" id="3.30.200.20">
    <property type="entry name" value="Phosphorylase Kinase, domain 1"/>
    <property type="match status" value="1"/>
</dbReference>
<keyword evidence="4 15" id="KW-0808">Transferase</keyword>
<evidence type="ECO:0000256" key="2">
    <source>
        <dbReference type="ARBA" id="ARBA00012513"/>
    </source>
</evidence>
<proteinExistence type="inferred from homology"/>
<comment type="catalytic activity">
    <reaction evidence="13">
        <text>L-seryl-[protein] + ATP = O-phospho-L-seryl-[protein] + ADP + H(+)</text>
        <dbReference type="Rhea" id="RHEA:17989"/>
        <dbReference type="Rhea" id="RHEA-COMP:9863"/>
        <dbReference type="Rhea" id="RHEA-COMP:11604"/>
        <dbReference type="ChEBI" id="CHEBI:15378"/>
        <dbReference type="ChEBI" id="CHEBI:29999"/>
        <dbReference type="ChEBI" id="CHEBI:30616"/>
        <dbReference type="ChEBI" id="CHEBI:83421"/>
        <dbReference type="ChEBI" id="CHEBI:456216"/>
        <dbReference type="EC" id="2.7.11.1"/>
    </reaction>
</comment>
<keyword evidence="3" id="KW-0723">Serine/threonine-protein kinase</keyword>